<dbReference type="EMBL" id="JAINUG010000025">
    <property type="protein sequence ID" value="KAJ8410789.1"/>
    <property type="molecule type" value="Genomic_DNA"/>
</dbReference>
<organism evidence="1 2">
    <name type="scientific">Aldrovandia affinis</name>
    <dbReference type="NCBI Taxonomy" id="143900"/>
    <lineage>
        <taxon>Eukaryota</taxon>
        <taxon>Metazoa</taxon>
        <taxon>Chordata</taxon>
        <taxon>Craniata</taxon>
        <taxon>Vertebrata</taxon>
        <taxon>Euteleostomi</taxon>
        <taxon>Actinopterygii</taxon>
        <taxon>Neopterygii</taxon>
        <taxon>Teleostei</taxon>
        <taxon>Notacanthiformes</taxon>
        <taxon>Halosauridae</taxon>
        <taxon>Aldrovandia</taxon>
    </lineage>
</organism>
<sequence>MMSPDFHQCMLRAGHLEDLVSELKETSKLMSCKALEFLASTVRDAACLLQDSPRDLITVMQAKLFPFLDVLPELESYAKQIYQEGVRTQGVNVLHSPVSAVPSTCWTLQDVDTLPVMEVLDTQCDTVVIILHDSSVWIWHENVINGFKPFHLSDFNISNVKSADHFLLLSTSCNRLILYNLKTSLHICELDIHRSVPSSTTDPDFTLQIEGFLLTENKIILWYRGANYIQIFDVNTGARLMQLRSHHIVTCMTSSYDRQFILCGQDKGTVSIFDVQDNCHLATCSSSMETSIMNVLYYEDKHMMVCVDRFGNVFVWDIKTRTNPKLRQELYNTNDQEEVLNTDHLENSTFLVCKRHQIVLWDTCKWTADDHFNPPQEKGFIQAVLAKEGLLIIACLEDCPFLLVWKRTTGQCVLSLSTGHSQTLKLLKMQSTLLAVTVNGIITKWDLDLIWSASMISKSGARVEKLMVESTGGNFYTADGTELVWKWDVFSSRAEGCFLHDGPVDTFTLSMDCKHLVTASSGDTYVWQTATGENLHHIRGSNVSSLLITPNGNFAVSLCKHGRSPVWNLESGHVVCNVHLYLSNAVISPESTFILGLHGCDLLAVSLWSGFVSKRFSCSEQCEVIAFQPLLDHPDYVVLITTSGNLFTWKVTEETVCKHVHLAGAPLIDPKLFQLSSDGNCAVLSTAGATINILDTLHGKISPLQAEGEVLMVCLDMTGCYVVFICNADNPGSCNCDLHSRPVLSAVRISNEKTVGRFYLFKTPSTLSLSEDLCAYVGFGDGSVGVYAISDAAQSSVMVGKCLHSLGQRMPCLGEEPHQWLPLEKPSIVRTEPAI</sequence>
<reference evidence="1" key="1">
    <citation type="journal article" date="2023" name="Science">
        <title>Genome structures resolve the early diversification of teleost fishes.</title>
        <authorList>
            <person name="Parey E."/>
            <person name="Louis A."/>
            <person name="Montfort J."/>
            <person name="Bouchez O."/>
            <person name="Roques C."/>
            <person name="Iampietro C."/>
            <person name="Lluch J."/>
            <person name="Castinel A."/>
            <person name="Donnadieu C."/>
            <person name="Desvignes T."/>
            <person name="Floi Bucao C."/>
            <person name="Jouanno E."/>
            <person name="Wen M."/>
            <person name="Mejri S."/>
            <person name="Dirks R."/>
            <person name="Jansen H."/>
            <person name="Henkel C."/>
            <person name="Chen W.J."/>
            <person name="Zahm M."/>
            <person name="Cabau C."/>
            <person name="Klopp C."/>
            <person name="Thompson A.W."/>
            <person name="Robinson-Rechavi M."/>
            <person name="Braasch I."/>
            <person name="Lecointre G."/>
            <person name="Bobe J."/>
            <person name="Postlethwait J.H."/>
            <person name="Berthelot C."/>
            <person name="Roest Crollius H."/>
            <person name="Guiguen Y."/>
        </authorList>
    </citation>
    <scope>NUCLEOTIDE SEQUENCE</scope>
    <source>
        <strain evidence="1">NC1722</strain>
    </source>
</reference>
<proteinExistence type="predicted"/>
<name>A0AAD7WWG6_9TELE</name>
<dbReference type="SUPFAM" id="SSF50978">
    <property type="entry name" value="WD40 repeat-like"/>
    <property type="match status" value="1"/>
</dbReference>
<dbReference type="InterPro" id="IPR011044">
    <property type="entry name" value="Quino_amine_DH_bsu"/>
</dbReference>
<dbReference type="PANTHER" id="PTHR19871">
    <property type="entry name" value="BETA TRANSDUCIN-RELATED PROTEIN"/>
    <property type="match status" value="1"/>
</dbReference>
<evidence type="ECO:0000313" key="1">
    <source>
        <dbReference type="EMBL" id="KAJ8410789.1"/>
    </source>
</evidence>
<dbReference type="PANTHER" id="PTHR19871:SF29">
    <property type="entry name" value="NACHT AND WD REPEAT DOMAIN-CONTAINING PROTEIN 2-LIKE"/>
    <property type="match status" value="1"/>
</dbReference>
<accession>A0AAD7WWG6</accession>
<dbReference type="InterPro" id="IPR052752">
    <property type="entry name" value="NACHT-WD_repeat"/>
</dbReference>
<keyword evidence="2" id="KW-1185">Reference proteome</keyword>
<dbReference type="Proteomes" id="UP001221898">
    <property type="component" value="Unassembled WGS sequence"/>
</dbReference>
<dbReference type="InterPro" id="IPR036322">
    <property type="entry name" value="WD40_repeat_dom_sf"/>
</dbReference>
<comment type="caution">
    <text evidence="1">The sequence shown here is derived from an EMBL/GenBank/DDBJ whole genome shotgun (WGS) entry which is preliminary data.</text>
</comment>
<dbReference type="Gene3D" id="2.130.10.10">
    <property type="entry name" value="YVTN repeat-like/Quinoprotein amine dehydrogenase"/>
    <property type="match status" value="2"/>
</dbReference>
<gene>
    <name evidence="1" type="ORF">AAFF_G00187460</name>
</gene>
<dbReference type="AlphaFoldDB" id="A0AAD7WWG6"/>
<dbReference type="InterPro" id="IPR001680">
    <property type="entry name" value="WD40_rpt"/>
</dbReference>
<dbReference type="SUPFAM" id="SSF50969">
    <property type="entry name" value="YVTN repeat-like/Quinoprotein amine dehydrogenase"/>
    <property type="match status" value="1"/>
</dbReference>
<dbReference type="InterPro" id="IPR015943">
    <property type="entry name" value="WD40/YVTN_repeat-like_dom_sf"/>
</dbReference>
<evidence type="ECO:0000313" key="2">
    <source>
        <dbReference type="Proteomes" id="UP001221898"/>
    </source>
</evidence>
<protein>
    <submittedName>
        <fullName evidence="1">Uncharacterized protein</fullName>
    </submittedName>
</protein>
<dbReference type="SMART" id="SM00320">
    <property type="entry name" value="WD40"/>
    <property type="match status" value="4"/>
</dbReference>